<keyword evidence="7" id="KW-1185">Reference proteome</keyword>
<dbReference type="GO" id="GO:0016646">
    <property type="term" value="F:oxidoreductase activity, acting on the CH-NH group of donors, NAD or NADP as acceptor"/>
    <property type="evidence" value="ECO:0007669"/>
    <property type="project" value="UniProtKB-ARBA"/>
</dbReference>
<dbReference type="Gene3D" id="2.30.110.10">
    <property type="entry name" value="Electron Transport, Fmn-binding Protein, Chain A"/>
    <property type="match status" value="1"/>
</dbReference>
<dbReference type="EMBL" id="NOXV01000204">
    <property type="protein sequence ID" value="OYQ40701.1"/>
    <property type="molecule type" value="Genomic_DNA"/>
</dbReference>
<evidence type="ECO:0000313" key="7">
    <source>
        <dbReference type="Proteomes" id="UP000216605"/>
    </source>
</evidence>
<dbReference type="PANTHER" id="PTHR33798">
    <property type="entry name" value="FLAVOPROTEIN OXYGENASE"/>
    <property type="match status" value="1"/>
</dbReference>
<organism evidence="6 7">
    <name type="scientific">Flavobacterium cyanobacteriorum</name>
    <dbReference type="NCBI Taxonomy" id="2022802"/>
    <lineage>
        <taxon>Bacteria</taxon>
        <taxon>Pseudomonadati</taxon>
        <taxon>Bacteroidota</taxon>
        <taxon>Flavobacteriia</taxon>
        <taxon>Flavobacteriales</taxon>
        <taxon>Flavobacteriaceae</taxon>
        <taxon>Flavobacterium</taxon>
    </lineage>
</organism>
<dbReference type="PANTHER" id="PTHR33798:SF5">
    <property type="entry name" value="FLAVIN REDUCTASE LIKE DOMAIN-CONTAINING PROTEIN"/>
    <property type="match status" value="1"/>
</dbReference>
<reference evidence="6 7" key="1">
    <citation type="submission" date="2017-07" db="EMBL/GenBank/DDBJ databases">
        <title>Flavobacterium cyanobacteriorum sp. nov., isolated from cyanobacterial aggregates in a eutrophic lake.</title>
        <authorList>
            <person name="Cai H."/>
        </authorList>
    </citation>
    <scope>NUCLEOTIDE SEQUENCE [LARGE SCALE GENOMIC DNA]</scope>
    <source>
        <strain evidence="6 7">TH021</strain>
    </source>
</reference>
<evidence type="ECO:0000256" key="4">
    <source>
        <dbReference type="ARBA" id="ARBA00038054"/>
    </source>
</evidence>
<comment type="cofactor">
    <cofactor evidence="1">
        <name>FMN</name>
        <dbReference type="ChEBI" id="CHEBI:58210"/>
    </cofactor>
</comment>
<evidence type="ECO:0000256" key="1">
    <source>
        <dbReference type="ARBA" id="ARBA00001917"/>
    </source>
</evidence>
<keyword evidence="2" id="KW-0285">Flavoprotein</keyword>
<dbReference type="SMART" id="SM00903">
    <property type="entry name" value="Flavin_Reduct"/>
    <property type="match status" value="1"/>
</dbReference>
<dbReference type="AlphaFoldDB" id="A0A255ZGZ3"/>
<sequence>MKIDPLLTDNKNIYKILTGTVIPRPIGWISSISESGIPNLAPFSFFNAVGEDPPHVMFSTVRTGNTNKDTLNNVLATKQFVVNMATEELVEAMNNTSINLPPEGNEFEYAGLTAIPSDLVKPPRVAESPIHFECELVHHYSLEGHKDGGATIMIGRIVMFHVDDSVLLDDFKINRETYKPIARLEGWNYAKLGEVFSIKRPFIKQ</sequence>
<dbReference type="InterPro" id="IPR002563">
    <property type="entry name" value="Flavin_Rdtase-like_dom"/>
</dbReference>
<accession>A0A255ZGZ3</accession>
<dbReference type="InterPro" id="IPR012349">
    <property type="entry name" value="Split_barrel_FMN-bd"/>
</dbReference>
<proteinExistence type="inferred from homology"/>
<evidence type="ECO:0000313" key="6">
    <source>
        <dbReference type="EMBL" id="OYQ40701.1"/>
    </source>
</evidence>
<dbReference type="OrthoDB" id="9794638at2"/>
<keyword evidence="3" id="KW-0288">FMN</keyword>
<feature type="domain" description="Flavin reductase like" evidence="5">
    <location>
        <begin position="19"/>
        <end position="175"/>
    </location>
</feature>
<gene>
    <name evidence="6" type="ORF">CHU92_04430</name>
</gene>
<evidence type="ECO:0000256" key="2">
    <source>
        <dbReference type="ARBA" id="ARBA00022630"/>
    </source>
</evidence>
<dbReference type="Pfam" id="PF01613">
    <property type="entry name" value="Flavin_Reduct"/>
    <property type="match status" value="1"/>
</dbReference>
<dbReference type="GO" id="GO:0010181">
    <property type="term" value="F:FMN binding"/>
    <property type="evidence" value="ECO:0007669"/>
    <property type="project" value="InterPro"/>
</dbReference>
<protein>
    <recommendedName>
        <fullName evidence="5">Flavin reductase like domain-containing protein</fullName>
    </recommendedName>
</protein>
<dbReference type="RefSeq" id="WP_094413010.1">
    <property type="nucleotide sequence ID" value="NZ_NOXV01000204.1"/>
</dbReference>
<evidence type="ECO:0000256" key="3">
    <source>
        <dbReference type="ARBA" id="ARBA00022643"/>
    </source>
</evidence>
<dbReference type="Proteomes" id="UP000216605">
    <property type="component" value="Unassembled WGS sequence"/>
</dbReference>
<name>A0A255ZGZ3_9FLAO</name>
<comment type="similarity">
    <text evidence="4">Belongs to the flavoredoxin family.</text>
</comment>
<comment type="caution">
    <text evidence="6">The sequence shown here is derived from an EMBL/GenBank/DDBJ whole genome shotgun (WGS) entry which is preliminary data.</text>
</comment>
<dbReference type="SUPFAM" id="SSF50475">
    <property type="entry name" value="FMN-binding split barrel"/>
    <property type="match status" value="1"/>
</dbReference>
<evidence type="ECO:0000259" key="5">
    <source>
        <dbReference type="SMART" id="SM00903"/>
    </source>
</evidence>